<dbReference type="Proteomes" id="UP000073816">
    <property type="component" value="Chromosome"/>
</dbReference>
<dbReference type="AlphaFoldDB" id="A0A142EMN6"/>
<keyword evidence="2" id="KW-0378">Hydrolase</keyword>
<gene>
    <name evidence="4" type="ORF">AO498_08190</name>
</gene>
<dbReference type="STRING" id="1727163.AO498_08190"/>
<dbReference type="EMBL" id="CP012836">
    <property type="protein sequence ID" value="AMQ56391.1"/>
    <property type="molecule type" value="Genomic_DNA"/>
</dbReference>
<evidence type="ECO:0000313" key="5">
    <source>
        <dbReference type="Proteomes" id="UP000073816"/>
    </source>
</evidence>
<reference evidence="5" key="1">
    <citation type="submission" date="2015-09" db="EMBL/GenBank/DDBJ databases">
        <title>Complete sequence of Algoriphagus sp. M8-2.</title>
        <authorList>
            <person name="Shintani M."/>
        </authorList>
    </citation>
    <scope>NUCLEOTIDE SEQUENCE [LARGE SCALE GENOMIC DNA]</scope>
    <source>
        <strain evidence="5">M8-2</strain>
    </source>
</reference>
<organism evidence="4 5">
    <name type="scientific">Algoriphagus sanaruensis</name>
    <dbReference type="NCBI Taxonomy" id="1727163"/>
    <lineage>
        <taxon>Bacteria</taxon>
        <taxon>Pseudomonadati</taxon>
        <taxon>Bacteroidota</taxon>
        <taxon>Cytophagia</taxon>
        <taxon>Cytophagales</taxon>
        <taxon>Cyclobacteriaceae</taxon>
        <taxon>Algoriphagus</taxon>
    </lineage>
</organism>
<accession>A0A142EMN6</accession>
<proteinExistence type="predicted"/>
<keyword evidence="3" id="KW-0443">Lipid metabolism</keyword>
<evidence type="ECO:0000256" key="2">
    <source>
        <dbReference type="ARBA" id="ARBA00022801"/>
    </source>
</evidence>
<dbReference type="PANTHER" id="PTHR38764">
    <property type="entry name" value="ACYL CARRIER PROTEIN PHOSPHODIESTERASE"/>
    <property type="match status" value="1"/>
</dbReference>
<dbReference type="Pfam" id="PF04336">
    <property type="entry name" value="ACP_PD"/>
    <property type="match status" value="1"/>
</dbReference>
<reference evidence="4 5" key="2">
    <citation type="journal article" date="2016" name="Genome Announc.">
        <title>Complete Genome Sequence of Algoriphagus sp. Strain M8-2, Isolated from a Brackish Lake.</title>
        <authorList>
            <person name="Muraguchi Y."/>
            <person name="Kushimoto K."/>
            <person name="Ohtsubo Y."/>
            <person name="Suzuki T."/>
            <person name="Dohra H."/>
            <person name="Kimbara K."/>
            <person name="Shintani M."/>
        </authorList>
    </citation>
    <scope>NUCLEOTIDE SEQUENCE [LARGE SCALE GENOMIC DNA]</scope>
    <source>
        <strain evidence="4 5">M8-2</strain>
    </source>
</reference>
<dbReference type="OrthoDB" id="8442777at2"/>
<keyword evidence="5" id="KW-1185">Reference proteome</keyword>
<dbReference type="PATRIC" id="fig|1727163.4.peg.1699"/>
<dbReference type="RefSeq" id="WP_067545846.1">
    <property type="nucleotide sequence ID" value="NZ_CP012836.1"/>
</dbReference>
<protein>
    <submittedName>
        <fullName evidence="4">ACP phosphodiesterase</fullName>
    </submittedName>
</protein>
<dbReference type="KEGG" id="alm:AO498_08190"/>
<evidence type="ECO:0000256" key="1">
    <source>
        <dbReference type="ARBA" id="ARBA00022516"/>
    </source>
</evidence>
<dbReference type="GO" id="GO:0008770">
    <property type="term" value="F:[acyl-carrier-protein] phosphodiesterase activity"/>
    <property type="evidence" value="ECO:0007669"/>
    <property type="project" value="InterPro"/>
</dbReference>
<evidence type="ECO:0000313" key="4">
    <source>
        <dbReference type="EMBL" id="AMQ56391.1"/>
    </source>
</evidence>
<evidence type="ECO:0000256" key="3">
    <source>
        <dbReference type="ARBA" id="ARBA00023098"/>
    </source>
</evidence>
<dbReference type="PANTHER" id="PTHR38764:SF1">
    <property type="entry name" value="ACYL CARRIER PROTEIN PHOSPHODIESTERASE"/>
    <property type="match status" value="1"/>
</dbReference>
<keyword evidence="1" id="KW-0444">Lipid biosynthesis</keyword>
<name>A0A142EMN6_9BACT</name>
<sequence length="201" mass="23898">MNFLAHAYLSFDQEKILVGNFAADFIKGRDLHLYEEGIQMGIMLHREIDTFTDTHPLVKAGQSYLRPKFRHYSTVISDIFFDYFLAKNWSTYSNQPLENFAIKTYDLMEQYHDQLPEDFNQMLNWMKNQNWLVAYGSHEGIQRALNGLTRRSKFDSKMNEATAVLKEKEQEFEVIFFAFFEDLRTFAREKLTELQKTHGRH</sequence>
<dbReference type="PIRSF" id="PIRSF011489">
    <property type="entry name" value="DUF479"/>
    <property type="match status" value="1"/>
</dbReference>
<dbReference type="InterPro" id="IPR007431">
    <property type="entry name" value="ACP_PD"/>
</dbReference>
<dbReference type="GO" id="GO:0006633">
    <property type="term" value="P:fatty acid biosynthetic process"/>
    <property type="evidence" value="ECO:0007669"/>
    <property type="project" value="InterPro"/>
</dbReference>